<reference evidence="2" key="1">
    <citation type="submission" date="2020-02" db="EMBL/GenBank/DDBJ databases">
        <authorList>
            <person name="Meier V. D."/>
        </authorList>
    </citation>
    <scope>NUCLEOTIDE SEQUENCE</scope>
    <source>
        <strain evidence="2">AVDCRST_MAG66</strain>
    </source>
</reference>
<feature type="compositionally biased region" description="Basic residues" evidence="1">
    <location>
        <begin position="46"/>
        <end position="58"/>
    </location>
</feature>
<gene>
    <name evidence="2" type="ORF">AVDCRST_MAG66-206</name>
</gene>
<feature type="non-terminal residue" evidence="2">
    <location>
        <position position="1"/>
    </location>
</feature>
<dbReference type="EMBL" id="CADCUS010000031">
    <property type="protein sequence ID" value="CAA9379843.1"/>
    <property type="molecule type" value="Genomic_DNA"/>
</dbReference>
<feature type="compositionally biased region" description="Basic residues" evidence="1">
    <location>
        <begin position="15"/>
        <end position="24"/>
    </location>
</feature>
<feature type="compositionally biased region" description="Basic and acidic residues" evidence="1">
    <location>
        <begin position="1"/>
        <end position="14"/>
    </location>
</feature>
<feature type="region of interest" description="Disordered" evidence="1">
    <location>
        <begin position="1"/>
        <end position="161"/>
    </location>
</feature>
<organism evidence="2">
    <name type="scientific">uncultured Pseudonocardia sp</name>
    <dbReference type="NCBI Taxonomy" id="211455"/>
    <lineage>
        <taxon>Bacteria</taxon>
        <taxon>Bacillati</taxon>
        <taxon>Actinomycetota</taxon>
        <taxon>Actinomycetes</taxon>
        <taxon>Pseudonocardiales</taxon>
        <taxon>Pseudonocardiaceae</taxon>
        <taxon>Pseudonocardia</taxon>
        <taxon>environmental samples</taxon>
    </lineage>
</organism>
<feature type="compositionally biased region" description="Pro residues" evidence="1">
    <location>
        <begin position="101"/>
        <end position="113"/>
    </location>
</feature>
<evidence type="ECO:0000256" key="1">
    <source>
        <dbReference type="SAM" id="MobiDB-lite"/>
    </source>
</evidence>
<proteinExistence type="predicted"/>
<sequence>ARPPRPEPRPDRRGRGARRRRRRSPQREHAQRRQGARRRGDVALPPHRRQGGPARRARRLDLQQDRATGPGRALAPGHGRPGRLGPRRAVRASLGARPDRVPPQPGPRAPAPPRHGARLPPAGRLPRRDRGPRVLGDRRLRLRLRAHRTQPAVRAGRGDGV</sequence>
<protein>
    <submittedName>
        <fullName evidence="2">Transcriptional regulator, AcrR family</fullName>
    </submittedName>
</protein>
<evidence type="ECO:0000313" key="2">
    <source>
        <dbReference type="EMBL" id="CAA9379843.1"/>
    </source>
</evidence>
<name>A0A6J4NBT4_9PSEU</name>
<feature type="non-terminal residue" evidence="2">
    <location>
        <position position="161"/>
    </location>
</feature>
<feature type="compositionally biased region" description="Basic and acidic residues" evidence="1">
    <location>
        <begin position="126"/>
        <end position="139"/>
    </location>
</feature>
<accession>A0A6J4NBT4</accession>
<dbReference type="AlphaFoldDB" id="A0A6J4NBT4"/>